<reference evidence="2 4" key="2">
    <citation type="journal article" date="2014" name="BMC Genomics">
        <title>An improved genome release (version Mt4.0) for the model legume Medicago truncatula.</title>
        <authorList>
            <person name="Tang H."/>
            <person name="Krishnakumar V."/>
            <person name="Bidwell S."/>
            <person name="Rosen B."/>
            <person name="Chan A."/>
            <person name="Zhou S."/>
            <person name="Gentzbittel L."/>
            <person name="Childs K.L."/>
            <person name="Yandell M."/>
            <person name="Gundlach H."/>
            <person name="Mayer K.F."/>
            <person name="Schwartz D.C."/>
            <person name="Town C.D."/>
        </authorList>
    </citation>
    <scope>GENOME REANNOTATION</scope>
    <source>
        <strain evidence="2">A17</strain>
        <strain evidence="3 4">cv. Jemalong A17</strain>
    </source>
</reference>
<dbReference type="EnsemblPlants" id="KEH21665">
    <property type="protein sequence ID" value="KEH21665"/>
    <property type="gene ID" value="MTR_7g013940"/>
</dbReference>
<dbReference type="PaxDb" id="3880-AES90406"/>
<evidence type="ECO:0000313" key="2">
    <source>
        <dbReference type="EMBL" id="KEH21665.1"/>
    </source>
</evidence>
<sequence>MVDNYSHHSHIRLSFSYYTSSAINHLISMDEEEEKEGERERKKNWRGGHVFI</sequence>
<gene>
    <name evidence="2" type="ordered locus">MTR_7g013940</name>
</gene>
<protein>
    <submittedName>
        <fullName evidence="2 3">Uncharacterized protein</fullName>
    </submittedName>
</protein>
<organism evidence="2 4">
    <name type="scientific">Medicago truncatula</name>
    <name type="common">Barrel medic</name>
    <name type="synonym">Medicago tribuloides</name>
    <dbReference type="NCBI Taxonomy" id="3880"/>
    <lineage>
        <taxon>Eukaryota</taxon>
        <taxon>Viridiplantae</taxon>
        <taxon>Streptophyta</taxon>
        <taxon>Embryophyta</taxon>
        <taxon>Tracheophyta</taxon>
        <taxon>Spermatophyta</taxon>
        <taxon>Magnoliopsida</taxon>
        <taxon>eudicotyledons</taxon>
        <taxon>Gunneridae</taxon>
        <taxon>Pentapetalae</taxon>
        <taxon>rosids</taxon>
        <taxon>fabids</taxon>
        <taxon>Fabales</taxon>
        <taxon>Fabaceae</taxon>
        <taxon>Papilionoideae</taxon>
        <taxon>50 kb inversion clade</taxon>
        <taxon>NPAAA clade</taxon>
        <taxon>Hologalegina</taxon>
        <taxon>IRL clade</taxon>
        <taxon>Trifolieae</taxon>
        <taxon>Medicago</taxon>
    </lineage>
</organism>
<dbReference type="HOGENOM" id="CLU_3090301_0_0_1"/>
<accession>A0A072U730</accession>
<dbReference type="EMBL" id="CM001223">
    <property type="protein sequence ID" value="KEH21665.1"/>
    <property type="molecule type" value="Genomic_DNA"/>
</dbReference>
<reference evidence="3" key="3">
    <citation type="submission" date="2015-04" db="UniProtKB">
        <authorList>
            <consortium name="EnsemblPlants"/>
        </authorList>
    </citation>
    <scope>IDENTIFICATION</scope>
    <source>
        <strain evidence="3">cv. Jemalong A17</strain>
    </source>
</reference>
<evidence type="ECO:0000313" key="4">
    <source>
        <dbReference type="Proteomes" id="UP000002051"/>
    </source>
</evidence>
<reference evidence="2 4" key="1">
    <citation type="journal article" date="2011" name="Nature">
        <title>The Medicago genome provides insight into the evolution of rhizobial symbioses.</title>
        <authorList>
            <person name="Young N.D."/>
            <person name="Debelle F."/>
            <person name="Oldroyd G.E."/>
            <person name="Geurts R."/>
            <person name="Cannon S.B."/>
            <person name="Udvardi M.K."/>
            <person name="Benedito V.A."/>
            <person name="Mayer K.F."/>
            <person name="Gouzy J."/>
            <person name="Schoof H."/>
            <person name="Van de Peer Y."/>
            <person name="Proost S."/>
            <person name="Cook D.R."/>
            <person name="Meyers B.C."/>
            <person name="Spannagl M."/>
            <person name="Cheung F."/>
            <person name="De Mita S."/>
            <person name="Krishnakumar V."/>
            <person name="Gundlach H."/>
            <person name="Zhou S."/>
            <person name="Mudge J."/>
            <person name="Bharti A.K."/>
            <person name="Murray J.D."/>
            <person name="Naoumkina M.A."/>
            <person name="Rosen B."/>
            <person name="Silverstein K.A."/>
            <person name="Tang H."/>
            <person name="Rombauts S."/>
            <person name="Zhao P.X."/>
            <person name="Zhou P."/>
            <person name="Barbe V."/>
            <person name="Bardou P."/>
            <person name="Bechner M."/>
            <person name="Bellec A."/>
            <person name="Berger A."/>
            <person name="Berges H."/>
            <person name="Bidwell S."/>
            <person name="Bisseling T."/>
            <person name="Choisne N."/>
            <person name="Couloux A."/>
            <person name="Denny R."/>
            <person name="Deshpande S."/>
            <person name="Dai X."/>
            <person name="Doyle J.J."/>
            <person name="Dudez A.M."/>
            <person name="Farmer A.D."/>
            <person name="Fouteau S."/>
            <person name="Franken C."/>
            <person name="Gibelin C."/>
            <person name="Gish J."/>
            <person name="Goldstein S."/>
            <person name="Gonzalez A.J."/>
            <person name="Green P.J."/>
            <person name="Hallab A."/>
            <person name="Hartog M."/>
            <person name="Hua A."/>
            <person name="Humphray S.J."/>
            <person name="Jeong D.H."/>
            <person name="Jing Y."/>
            <person name="Jocker A."/>
            <person name="Kenton S.M."/>
            <person name="Kim D.J."/>
            <person name="Klee K."/>
            <person name="Lai H."/>
            <person name="Lang C."/>
            <person name="Lin S."/>
            <person name="Macmil S.L."/>
            <person name="Magdelenat G."/>
            <person name="Matthews L."/>
            <person name="McCorrison J."/>
            <person name="Monaghan E.L."/>
            <person name="Mun J.H."/>
            <person name="Najar F.Z."/>
            <person name="Nicholson C."/>
            <person name="Noirot C."/>
            <person name="O'Bleness M."/>
            <person name="Paule C.R."/>
            <person name="Poulain J."/>
            <person name="Prion F."/>
            <person name="Qin B."/>
            <person name="Qu C."/>
            <person name="Retzel E.F."/>
            <person name="Riddle C."/>
            <person name="Sallet E."/>
            <person name="Samain S."/>
            <person name="Samson N."/>
            <person name="Sanders I."/>
            <person name="Saurat O."/>
            <person name="Scarpelli C."/>
            <person name="Schiex T."/>
            <person name="Segurens B."/>
            <person name="Severin A.J."/>
            <person name="Sherrier D.J."/>
            <person name="Shi R."/>
            <person name="Sims S."/>
            <person name="Singer S.R."/>
            <person name="Sinharoy S."/>
            <person name="Sterck L."/>
            <person name="Viollet A."/>
            <person name="Wang B.B."/>
            <person name="Wang K."/>
            <person name="Wang M."/>
            <person name="Wang X."/>
            <person name="Warfsmann J."/>
            <person name="Weissenbach J."/>
            <person name="White D.D."/>
            <person name="White J.D."/>
            <person name="Wiley G.B."/>
            <person name="Wincker P."/>
            <person name="Xing Y."/>
            <person name="Yang L."/>
            <person name="Yao Z."/>
            <person name="Ying F."/>
            <person name="Zhai J."/>
            <person name="Zhou L."/>
            <person name="Zuber A."/>
            <person name="Denarie J."/>
            <person name="Dixon R.A."/>
            <person name="May G.D."/>
            <person name="Schwartz D.C."/>
            <person name="Rogers J."/>
            <person name="Quetier F."/>
            <person name="Town C.D."/>
            <person name="Roe B.A."/>
        </authorList>
    </citation>
    <scope>NUCLEOTIDE SEQUENCE [LARGE SCALE GENOMIC DNA]</scope>
    <source>
        <strain evidence="2">A17</strain>
        <strain evidence="3 4">cv. Jemalong A17</strain>
    </source>
</reference>
<dbReference type="Proteomes" id="UP000002051">
    <property type="component" value="Unassembled WGS sequence"/>
</dbReference>
<keyword evidence="4" id="KW-1185">Reference proteome</keyword>
<dbReference type="AlphaFoldDB" id="A0A072U730"/>
<feature type="region of interest" description="Disordered" evidence="1">
    <location>
        <begin position="29"/>
        <end position="52"/>
    </location>
</feature>
<proteinExistence type="predicted"/>
<evidence type="ECO:0000313" key="3">
    <source>
        <dbReference type="EnsemblPlants" id="KEH21665"/>
    </source>
</evidence>
<name>A0A072U730_MEDTR</name>
<evidence type="ECO:0000256" key="1">
    <source>
        <dbReference type="SAM" id="MobiDB-lite"/>
    </source>
</evidence>